<evidence type="ECO:0000313" key="2">
    <source>
        <dbReference type="Proteomes" id="UP000762676"/>
    </source>
</evidence>
<dbReference type="EMBL" id="BMAT01008694">
    <property type="protein sequence ID" value="GFR90845.1"/>
    <property type="molecule type" value="Genomic_DNA"/>
</dbReference>
<proteinExistence type="predicted"/>
<sequence>MVHGKCKFNPAWLLEPEYSSWLEEVPNDVHRAMCSLCKKSFDISNKSRGNLDSHMKSATHIERKNLKKTNSSLISFFGKASTATKRAFIAPMTAGSPASASSSTLQSSESTPICVLTHQEDEPTAPVCPATEVQDAVTELPKSTSVQPTV</sequence>
<evidence type="ECO:0000313" key="1">
    <source>
        <dbReference type="EMBL" id="GFR90845.1"/>
    </source>
</evidence>
<dbReference type="AlphaFoldDB" id="A0AAV4H2M9"/>
<accession>A0AAV4H2M9</accession>
<dbReference type="Proteomes" id="UP000762676">
    <property type="component" value="Unassembled WGS sequence"/>
</dbReference>
<comment type="caution">
    <text evidence="1">The sequence shown here is derived from an EMBL/GenBank/DDBJ whole genome shotgun (WGS) entry which is preliminary data.</text>
</comment>
<name>A0AAV4H2M9_9GAST</name>
<protein>
    <submittedName>
        <fullName evidence="1">Deoxyhypusine synthase</fullName>
    </submittedName>
</protein>
<gene>
    <name evidence="1" type="ORF">ElyMa_004313900</name>
</gene>
<keyword evidence="2" id="KW-1185">Reference proteome</keyword>
<organism evidence="1 2">
    <name type="scientific">Elysia marginata</name>
    <dbReference type="NCBI Taxonomy" id="1093978"/>
    <lineage>
        <taxon>Eukaryota</taxon>
        <taxon>Metazoa</taxon>
        <taxon>Spiralia</taxon>
        <taxon>Lophotrochozoa</taxon>
        <taxon>Mollusca</taxon>
        <taxon>Gastropoda</taxon>
        <taxon>Heterobranchia</taxon>
        <taxon>Euthyneura</taxon>
        <taxon>Panpulmonata</taxon>
        <taxon>Sacoglossa</taxon>
        <taxon>Placobranchoidea</taxon>
        <taxon>Plakobranchidae</taxon>
        <taxon>Elysia</taxon>
    </lineage>
</organism>
<reference evidence="1 2" key="1">
    <citation type="journal article" date="2021" name="Elife">
        <title>Chloroplast acquisition without the gene transfer in kleptoplastic sea slugs, Plakobranchus ocellatus.</title>
        <authorList>
            <person name="Maeda T."/>
            <person name="Takahashi S."/>
            <person name="Yoshida T."/>
            <person name="Shimamura S."/>
            <person name="Takaki Y."/>
            <person name="Nagai Y."/>
            <person name="Toyoda A."/>
            <person name="Suzuki Y."/>
            <person name="Arimoto A."/>
            <person name="Ishii H."/>
            <person name="Satoh N."/>
            <person name="Nishiyama T."/>
            <person name="Hasebe M."/>
            <person name="Maruyama T."/>
            <person name="Minagawa J."/>
            <person name="Obokata J."/>
            <person name="Shigenobu S."/>
        </authorList>
    </citation>
    <scope>NUCLEOTIDE SEQUENCE [LARGE SCALE GENOMIC DNA]</scope>
</reference>